<feature type="binding site" evidence="11">
    <location>
        <position position="45"/>
    </location>
    <ligand>
        <name>substrate</name>
    </ligand>
</feature>
<comment type="cofactor">
    <cofactor evidence="2 11">
        <name>Mg(2+)</name>
        <dbReference type="ChEBI" id="CHEBI:18420"/>
    </cofactor>
</comment>
<name>A0A2M7SAG4_9BACT</name>
<dbReference type="InterPro" id="IPR029056">
    <property type="entry name" value="Ribokinase-like"/>
</dbReference>
<dbReference type="HAMAP" id="MF_00228">
    <property type="entry name" value="Thz_kinase"/>
    <property type="match status" value="1"/>
</dbReference>
<protein>
    <recommendedName>
        <fullName evidence="11">Hydroxyethylthiazole kinase</fullName>
        <ecNumber evidence="11">2.7.1.50</ecNumber>
    </recommendedName>
    <alternativeName>
        <fullName evidence="11">4-methyl-5-beta-hydroxyethylthiazole kinase</fullName>
        <shortName evidence="11">TH kinase</shortName>
        <shortName evidence="11">Thz kinase</shortName>
    </alternativeName>
</protein>
<accession>A0A2M7SAG4</accession>
<dbReference type="GO" id="GO:0009228">
    <property type="term" value="P:thiamine biosynthetic process"/>
    <property type="evidence" value="ECO:0007669"/>
    <property type="project" value="UniProtKB-KW"/>
</dbReference>
<dbReference type="Proteomes" id="UP000229307">
    <property type="component" value="Unassembled WGS sequence"/>
</dbReference>
<dbReference type="GO" id="GO:0005524">
    <property type="term" value="F:ATP binding"/>
    <property type="evidence" value="ECO:0007669"/>
    <property type="project" value="UniProtKB-UniRule"/>
</dbReference>
<evidence type="ECO:0000313" key="12">
    <source>
        <dbReference type="EMBL" id="PIZ16547.1"/>
    </source>
</evidence>
<comment type="catalytic activity">
    <reaction evidence="1 11">
        <text>5-(2-hydroxyethyl)-4-methylthiazole + ATP = 4-methyl-5-(2-phosphooxyethyl)-thiazole + ADP + H(+)</text>
        <dbReference type="Rhea" id="RHEA:24212"/>
        <dbReference type="ChEBI" id="CHEBI:15378"/>
        <dbReference type="ChEBI" id="CHEBI:17957"/>
        <dbReference type="ChEBI" id="CHEBI:30616"/>
        <dbReference type="ChEBI" id="CHEBI:58296"/>
        <dbReference type="ChEBI" id="CHEBI:456216"/>
        <dbReference type="EC" id="2.7.1.50"/>
    </reaction>
</comment>
<dbReference type="UniPathway" id="UPA00060">
    <property type="reaction ID" value="UER00139"/>
</dbReference>
<dbReference type="Pfam" id="PF02110">
    <property type="entry name" value="HK"/>
    <property type="match status" value="1"/>
</dbReference>
<evidence type="ECO:0000256" key="5">
    <source>
        <dbReference type="ARBA" id="ARBA00022723"/>
    </source>
</evidence>
<dbReference type="CDD" id="cd01170">
    <property type="entry name" value="THZ_kinase"/>
    <property type="match status" value="1"/>
</dbReference>
<evidence type="ECO:0000256" key="11">
    <source>
        <dbReference type="HAMAP-Rule" id="MF_00228"/>
    </source>
</evidence>
<evidence type="ECO:0000256" key="3">
    <source>
        <dbReference type="ARBA" id="ARBA00004868"/>
    </source>
</evidence>
<dbReference type="AlphaFoldDB" id="A0A2M7SAG4"/>
<comment type="pathway">
    <text evidence="3 11">Cofactor biosynthesis; thiamine diphosphate biosynthesis; 4-methyl-5-(2-phosphoethyl)-thiazole from 5-(2-hydroxyethyl)-4-methylthiazole: step 1/1.</text>
</comment>
<feature type="binding site" evidence="11">
    <location>
        <position position="121"/>
    </location>
    <ligand>
        <name>ATP</name>
        <dbReference type="ChEBI" id="CHEBI:30616"/>
    </ligand>
</feature>
<reference evidence="13" key="1">
    <citation type="submission" date="2017-09" db="EMBL/GenBank/DDBJ databases">
        <title>Depth-based differentiation of microbial function through sediment-hosted aquifers and enrichment of novel symbionts in the deep terrestrial subsurface.</title>
        <authorList>
            <person name="Probst A.J."/>
            <person name="Ladd B."/>
            <person name="Jarett J.K."/>
            <person name="Geller-Mcgrath D.E."/>
            <person name="Sieber C.M.K."/>
            <person name="Emerson J.B."/>
            <person name="Anantharaman K."/>
            <person name="Thomas B.C."/>
            <person name="Malmstrom R."/>
            <person name="Stieglmeier M."/>
            <person name="Klingl A."/>
            <person name="Woyke T."/>
            <person name="Ryan C.M."/>
            <person name="Banfield J.F."/>
        </authorList>
    </citation>
    <scope>NUCLEOTIDE SEQUENCE [LARGE SCALE GENOMIC DNA]</scope>
</reference>
<keyword evidence="5 11" id="KW-0479">Metal-binding</keyword>
<proteinExistence type="inferred from homology"/>
<feature type="binding site" evidence="11">
    <location>
        <position position="167"/>
    </location>
    <ligand>
        <name>ATP</name>
        <dbReference type="ChEBI" id="CHEBI:30616"/>
    </ligand>
</feature>
<dbReference type="Gene3D" id="3.40.1190.20">
    <property type="match status" value="1"/>
</dbReference>
<dbReference type="GO" id="GO:0000287">
    <property type="term" value="F:magnesium ion binding"/>
    <property type="evidence" value="ECO:0007669"/>
    <property type="project" value="UniProtKB-UniRule"/>
</dbReference>
<evidence type="ECO:0000313" key="13">
    <source>
        <dbReference type="Proteomes" id="UP000229307"/>
    </source>
</evidence>
<organism evidence="12 13">
    <name type="scientific">Candidatus Desantisbacteria bacterium CG_4_10_14_0_8_um_filter_48_22</name>
    <dbReference type="NCBI Taxonomy" id="1974543"/>
    <lineage>
        <taxon>Bacteria</taxon>
        <taxon>Candidatus Desantisiibacteriota</taxon>
    </lineage>
</organism>
<evidence type="ECO:0000256" key="4">
    <source>
        <dbReference type="ARBA" id="ARBA00022679"/>
    </source>
</evidence>
<dbReference type="EC" id="2.7.1.50" evidence="11"/>
<dbReference type="NCBIfam" id="TIGR00694">
    <property type="entry name" value="thiM"/>
    <property type="match status" value="1"/>
</dbReference>
<dbReference type="GO" id="GO:0009229">
    <property type="term" value="P:thiamine diphosphate biosynthetic process"/>
    <property type="evidence" value="ECO:0007669"/>
    <property type="project" value="UniProtKB-UniRule"/>
</dbReference>
<comment type="function">
    <text evidence="11">Catalyzes the phosphorylation of the hydroxyl group of 4-methyl-5-beta-hydroxyethylthiazole (THZ).</text>
</comment>
<dbReference type="InterPro" id="IPR000417">
    <property type="entry name" value="Hyethyz_kinase"/>
</dbReference>
<comment type="similarity">
    <text evidence="11">Belongs to the Thz kinase family.</text>
</comment>
<evidence type="ECO:0000256" key="10">
    <source>
        <dbReference type="ARBA" id="ARBA00022977"/>
    </source>
</evidence>
<feature type="binding site" evidence="11">
    <location>
        <position position="194"/>
    </location>
    <ligand>
        <name>substrate</name>
    </ligand>
</feature>
<keyword evidence="4 11" id="KW-0808">Transferase</keyword>
<evidence type="ECO:0000256" key="1">
    <source>
        <dbReference type="ARBA" id="ARBA00001771"/>
    </source>
</evidence>
<dbReference type="NCBIfam" id="NF006830">
    <property type="entry name" value="PRK09355.1"/>
    <property type="match status" value="1"/>
</dbReference>
<keyword evidence="9 11" id="KW-0460">Magnesium</keyword>
<keyword evidence="7 11" id="KW-0418">Kinase</keyword>
<dbReference type="PIRSF" id="PIRSF000513">
    <property type="entry name" value="Thz_kinase"/>
    <property type="match status" value="1"/>
</dbReference>
<evidence type="ECO:0000256" key="8">
    <source>
        <dbReference type="ARBA" id="ARBA00022840"/>
    </source>
</evidence>
<keyword evidence="10 11" id="KW-0784">Thiamine biosynthesis</keyword>
<keyword evidence="8 11" id="KW-0067">ATP-binding</keyword>
<dbReference type="EMBL" id="PFMR01000180">
    <property type="protein sequence ID" value="PIZ16547.1"/>
    <property type="molecule type" value="Genomic_DNA"/>
</dbReference>
<gene>
    <name evidence="11" type="primary">thiM</name>
    <name evidence="12" type="ORF">COY52_06705</name>
</gene>
<sequence>MAKLRIGELLKKVREQKPVVHHITNWVTIYDCANIVKVFGASPVMAHAKEEAADMAGIASALVLNIGTLTPDLIESMIIAAKSANKKGIPVVLDVCGAGATRLRDRKSFELLNKVKINIIKGNASEVARIAGEKVATKGVDAGSVKKNPAQIAQGLAKKRGCTVVITGKEDTVADKKRVFTVRNGHSIMGHVVGTGCMAASMIGTFAAVEKDLALAAAAGLACFEIAAEIAARKAEGPGTFKERLYDAAFNLKPRTADEMHKIFQIANCKL</sequence>
<comment type="caution">
    <text evidence="12">The sequence shown here is derived from an EMBL/GenBank/DDBJ whole genome shotgun (WGS) entry which is preliminary data.</text>
</comment>
<dbReference type="SUPFAM" id="SSF53613">
    <property type="entry name" value="Ribokinase-like"/>
    <property type="match status" value="1"/>
</dbReference>
<keyword evidence="6 11" id="KW-0547">Nucleotide-binding</keyword>
<dbReference type="GO" id="GO:0004417">
    <property type="term" value="F:hydroxyethylthiazole kinase activity"/>
    <property type="evidence" value="ECO:0007669"/>
    <property type="project" value="UniProtKB-UniRule"/>
</dbReference>
<dbReference type="PRINTS" id="PR01099">
    <property type="entry name" value="HYETHTZKNASE"/>
</dbReference>
<evidence type="ECO:0000256" key="2">
    <source>
        <dbReference type="ARBA" id="ARBA00001946"/>
    </source>
</evidence>
<evidence type="ECO:0000256" key="6">
    <source>
        <dbReference type="ARBA" id="ARBA00022741"/>
    </source>
</evidence>
<evidence type="ECO:0000256" key="7">
    <source>
        <dbReference type="ARBA" id="ARBA00022777"/>
    </source>
</evidence>
<evidence type="ECO:0000256" key="9">
    <source>
        <dbReference type="ARBA" id="ARBA00022842"/>
    </source>
</evidence>